<protein>
    <submittedName>
        <fullName evidence="12">Protein SOSEKI 5</fullName>
    </submittedName>
</protein>
<feature type="compositionally biased region" description="Basic and acidic residues" evidence="9">
    <location>
        <begin position="16"/>
        <end position="27"/>
    </location>
</feature>
<dbReference type="Proteomes" id="UP001652623">
    <property type="component" value="Chromosome 8"/>
</dbReference>
<proteinExistence type="inferred from homology"/>
<dbReference type="GO" id="GO:0051258">
    <property type="term" value="P:protein polymerization"/>
    <property type="evidence" value="ECO:0007669"/>
    <property type="project" value="UniProtKB-ARBA"/>
</dbReference>
<name>A0A6P3ZF22_ZIZJJ</name>
<dbReference type="GO" id="GO:0005886">
    <property type="term" value="C:plasma membrane"/>
    <property type="evidence" value="ECO:0007669"/>
    <property type="project" value="UniProtKB-SubCell"/>
</dbReference>
<reference evidence="12" key="1">
    <citation type="submission" date="2025-08" db="UniProtKB">
        <authorList>
            <consortium name="RefSeq"/>
        </authorList>
    </citation>
    <scope>IDENTIFICATION</scope>
    <source>
        <tissue evidence="12">Seedling</tissue>
    </source>
</reference>
<keyword evidence="4" id="KW-0132">Cell division</keyword>
<feature type="region of interest" description="Disordered" evidence="9">
    <location>
        <begin position="1"/>
        <end position="27"/>
    </location>
</feature>
<dbReference type="PANTHER" id="PTHR31083:SF20">
    <property type="entry name" value="AUXIN-RESPONSIVE PROTEIN"/>
    <property type="match status" value="1"/>
</dbReference>
<evidence type="ECO:0000256" key="6">
    <source>
        <dbReference type="ARBA" id="ARBA00023306"/>
    </source>
</evidence>
<dbReference type="PANTHER" id="PTHR31083">
    <property type="entry name" value="UPSTREAM OF FLC PROTEIN (DUF966)"/>
    <property type="match status" value="1"/>
</dbReference>
<dbReference type="KEGG" id="zju:107413514"/>
<gene>
    <name evidence="12" type="primary">LOC107413514</name>
</gene>
<evidence type="ECO:0000259" key="10">
    <source>
        <dbReference type="Pfam" id="PF06136"/>
    </source>
</evidence>
<keyword evidence="6" id="KW-0131">Cell cycle</keyword>
<dbReference type="GO" id="GO:2000067">
    <property type="term" value="P:regulation of root morphogenesis"/>
    <property type="evidence" value="ECO:0007669"/>
    <property type="project" value="UniProtKB-ARBA"/>
</dbReference>
<keyword evidence="5" id="KW-0472">Membrane</keyword>
<keyword evidence="11" id="KW-1185">Reference proteome</keyword>
<evidence type="ECO:0000256" key="7">
    <source>
        <dbReference type="ARBA" id="ARBA00024211"/>
    </source>
</evidence>
<dbReference type="Pfam" id="PF06136">
    <property type="entry name" value="SOK"/>
    <property type="match status" value="1"/>
</dbReference>
<evidence type="ECO:0000313" key="11">
    <source>
        <dbReference type="Proteomes" id="UP001652623"/>
    </source>
</evidence>
<comment type="similarity">
    <text evidence="7">Belongs to the SOSEKI family.</text>
</comment>
<dbReference type="InParanoid" id="A0A6P3ZF22"/>
<accession>A0A6P3ZF22</accession>
<dbReference type="GeneID" id="107413514"/>
<feature type="domain" description="SOSEKI DIX-like" evidence="10">
    <location>
        <begin position="44"/>
        <end position="132"/>
    </location>
</feature>
<dbReference type="GO" id="GO:0090708">
    <property type="term" value="P:specification of plant organ axis polarity"/>
    <property type="evidence" value="ECO:0007669"/>
    <property type="project" value="UniProtKB-ARBA"/>
</dbReference>
<evidence type="ECO:0000256" key="9">
    <source>
        <dbReference type="SAM" id="MobiDB-lite"/>
    </source>
</evidence>
<keyword evidence="2" id="KW-0217">Developmental protein</keyword>
<dbReference type="PIRSF" id="PIRSF031043">
    <property type="entry name" value="UCP031043"/>
    <property type="match status" value="1"/>
</dbReference>
<evidence type="ECO:0000256" key="1">
    <source>
        <dbReference type="ARBA" id="ARBA00004413"/>
    </source>
</evidence>
<evidence type="ECO:0000313" key="12">
    <source>
        <dbReference type="RefSeq" id="XP_015876960.4"/>
    </source>
</evidence>
<dbReference type="AlphaFoldDB" id="A0A6P3ZF22"/>
<comment type="subunit">
    <text evidence="8">Homodimer. Forms long polymer filaments with other SOKs proteins polymers (e.g. SOK1, SOK2, SOK3 and SOK4) crucial for polar localization and biological activity. Binds to ANGUSTIFOLIA (AN).</text>
</comment>
<comment type="subcellular location">
    <subcellularLocation>
        <location evidence="1">Cell membrane</location>
        <topology evidence="1">Peripheral membrane protein</topology>
        <orientation evidence="1">Cytoplasmic side</orientation>
    </subcellularLocation>
</comment>
<dbReference type="InterPro" id="IPR048351">
    <property type="entry name" value="SOK_DIX"/>
</dbReference>
<evidence type="ECO:0000256" key="5">
    <source>
        <dbReference type="ARBA" id="ARBA00023136"/>
    </source>
</evidence>
<dbReference type="InterPro" id="IPR010369">
    <property type="entry name" value="SOK"/>
</dbReference>
<dbReference type="GO" id="GO:0051301">
    <property type="term" value="P:cell division"/>
    <property type="evidence" value="ECO:0007669"/>
    <property type="project" value="UniProtKB-KW"/>
</dbReference>
<dbReference type="GO" id="GO:0051302">
    <property type="term" value="P:regulation of cell division"/>
    <property type="evidence" value="ECO:0007669"/>
    <property type="project" value="UniProtKB-ARBA"/>
</dbReference>
<evidence type="ECO:0000256" key="2">
    <source>
        <dbReference type="ARBA" id="ARBA00022473"/>
    </source>
</evidence>
<organism evidence="11 12">
    <name type="scientific">Ziziphus jujuba</name>
    <name type="common">Chinese jujube</name>
    <name type="synonym">Ziziphus sativa</name>
    <dbReference type="NCBI Taxonomy" id="326968"/>
    <lineage>
        <taxon>Eukaryota</taxon>
        <taxon>Viridiplantae</taxon>
        <taxon>Streptophyta</taxon>
        <taxon>Embryophyta</taxon>
        <taxon>Tracheophyta</taxon>
        <taxon>Spermatophyta</taxon>
        <taxon>Magnoliopsida</taxon>
        <taxon>eudicotyledons</taxon>
        <taxon>Gunneridae</taxon>
        <taxon>Pentapetalae</taxon>
        <taxon>rosids</taxon>
        <taxon>fabids</taxon>
        <taxon>Rosales</taxon>
        <taxon>Rhamnaceae</taxon>
        <taxon>Paliureae</taxon>
        <taxon>Ziziphus</taxon>
    </lineage>
</organism>
<dbReference type="InterPro" id="IPR021182">
    <property type="entry name" value="SOK_magnoliopsida"/>
</dbReference>
<dbReference type="RefSeq" id="XP_015876960.4">
    <property type="nucleotide sequence ID" value="XM_016021474.4"/>
</dbReference>
<evidence type="ECO:0000256" key="4">
    <source>
        <dbReference type="ARBA" id="ARBA00022618"/>
    </source>
</evidence>
<sequence>MVVNLGGKAETSMPKKWQDRDNANPKRTKTLMETKPKTKADQKVPVIYYLSRNGQLEHPHFMEVLLSSPQGLYLKDVINRLSSLRGPGICSIYSWASKRRYKNGFVWQDLSENDFIYPCQGNEYILKGSKLLETSQSFRSSYETPSSSSSISSAPAFFRETNSSCEDFSGASTTIIRRKNQSWSLFDDLREYQVYKAKTTGELAGKSTNASTQTEEKATTNHGEVKEFEGDGVVGLTEQSKEEASVLSNYCFGGLGSMEGYVEMQDGTVENSCGGERRKASTVLMQLIRCGSRGVKDCESAKSKD</sequence>
<keyword evidence="3" id="KW-1003">Cell membrane</keyword>
<evidence type="ECO:0000256" key="3">
    <source>
        <dbReference type="ARBA" id="ARBA00022475"/>
    </source>
</evidence>
<evidence type="ECO:0000256" key="8">
    <source>
        <dbReference type="ARBA" id="ARBA00046534"/>
    </source>
</evidence>